<sequence>MPIKKGVLVRAVREKLDNSIEALASDPLWPPYLFETDGEVLDLRGDYAFIKFGAVPTPPIWLRLDQLVEVGAAAPAEG</sequence>
<evidence type="ECO:0000256" key="1">
    <source>
        <dbReference type="ARBA" id="ARBA00022448"/>
    </source>
</evidence>
<comment type="catalytic activity">
    <reaction evidence="8">
        <text>a plastoquinone + NADPH + (n+1) H(+)(in) = a plastoquinol + NADP(+) + n H(+)(out)</text>
        <dbReference type="Rhea" id="RHEA:42612"/>
        <dbReference type="Rhea" id="RHEA-COMP:9561"/>
        <dbReference type="Rhea" id="RHEA-COMP:9562"/>
        <dbReference type="ChEBI" id="CHEBI:15378"/>
        <dbReference type="ChEBI" id="CHEBI:17757"/>
        <dbReference type="ChEBI" id="CHEBI:57783"/>
        <dbReference type="ChEBI" id="CHEBI:58349"/>
        <dbReference type="ChEBI" id="CHEBI:62192"/>
    </reaction>
</comment>
<dbReference type="HAMAP" id="MF_01354">
    <property type="entry name" value="NDH1_NDH1O"/>
    <property type="match status" value="1"/>
</dbReference>
<comment type="similarity">
    <text evidence="8">Belongs to the complex I NdhO subunit family.</text>
</comment>
<evidence type="ECO:0000256" key="8">
    <source>
        <dbReference type="HAMAP-Rule" id="MF_01354"/>
    </source>
</evidence>
<comment type="function">
    <text evidence="8">NDH-1 shuttles electrons from an unknown electron donor, via FMN and iron-sulfur (Fe-S) centers, to quinones in the respiratory and/or the photosynthetic chain. The immediate electron acceptor for the enzyme in this species is believed to be plastoquinone. Couples the redox reaction to proton translocation, and thus conserves the redox energy in a proton gradient. Cyanobacterial NDH-1 also plays a role in inorganic carbon-concentration.</text>
</comment>
<keyword evidence="8" id="KW-1003">Cell membrane</keyword>
<dbReference type="OrthoDB" id="426633at2"/>
<dbReference type="Pfam" id="PF11910">
    <property type="entry name" value="NdhO"/>
    <property type="match status" value="1"/>
</dbReference>
<evidence type="ECO:0000256" key="3">
    <source>
        <dbReference type="ARBA" id="ARBA00022857"/>
    </source>
</evidence>
<keyword evidence="3 8" id="KW-0521">NADP</keyword>
<dbReference type="HOGENOM" id="CLU_195299_0_0_3"/>
<proteinExistence type="inferred from homology"/>
<dbReference type="eggNOG" id="ENOG5032XZT">
    <property type="taxonomic scope" value="Bacteria"/>
</dbReference>
<dbReference type="AlphaFoldDB" id="U5QKM5"/>
<reference evidence="9 10" key="1">
    <citation type="journal article" date="2013" name="PLoS ONE">
        <title>Cultivation and Complete Genome Sequencing of Gloeobacter kilaueensis sp. nov., from a Lava Cave in Kilauea Caldera, Hawai'i.</title>
        <authorList>
            <person name="Saw J.H."/>
            <person name="Schatz M."/>
            <person name="Brown M.V."/>
            <person name="Kunkel D.D."/>
            <person name="Foster J.S."/>
            <person name="Shick H."/>
            <person name="Christensen S."/>
            <person name="Hou S."/>
            <person name="Wan X."/>
            <person name="Donachie S.P."/>
        </authorList>
    </citation>
    <scope>NUCLEOTIDE SEQUENCE [LARGE SCALE GENOMIC DNA]</scope>
    <source>
        <strain evidence="10">JS</strain>
    </source>
</reference>
<dbReference type="KEGG" id="glj:GKIL_3286"/>
<keyword evidence="10" id="KW-1185">Reference proteome</keyword>
<dbReference type="Proteomes" id="UP000017396">
    <property type="component" value="Chromosome"/>
</dbReference>
<keyword evidence="4 8" id="KW-0618">Plastoquinone</keyword>
<comment type="subunit">
    <text evidence="8">NDH-1 can be composed of about 15 different subunits; different subcomplexes with different compositions have been identified which probably have different functions.</text>
</comment>
<keyword evidence="1 8" id="KW-0813">Transport</keyword>
<comment type="catalytic activity">
    <reaction evidence="8">
        <text>a plastoquinone + NADH + (n+1) H(+)(in) = a plastoquinol + NAD(+) + n H(+)(out)</text>
        <dbReference type="Rhea" id="RHEA:42608"/>
        <dbReference type="Rhea" id="RHEA-COMP:9561"/>
        <dbReference type="Rhea" id="RHEA-COMP:9562"/>
        <dbReference type="ChEBI" id="CHEBI:15378"/>
        <dbReference type="ChEBI" id="CHEBI:17757"/>
        <dbReference type="ChEBI" id="CHEBI:57540"/>
        <dbReference type="ChEBI" id="CHEBI:57945"/>
        <dbReference type="ChEBI" id="CHEBI:62192"/>
    </reaction>
</comment>
<dbReference type="STRING" id="1183438.GKIL_3286"/>
<dbReference type="RefSeq" id="WP_023174818.1">
    <property type="nucleotide sequence ID" value="NC_022600.1"/>
</dbReference>
<comment type="subcellular location">
    <subcellularLocation>
        <location evidence="8">Cell inner membrane</location>
        <topology evidence="8">Peripheral membrane protein</topology>
        <orientation evidence="8">Cytoplasmic side</orientation>
    </subcellularLocation>
</comment>
<protein>
    <recommendedName>
        <fullName evidence="8">NAD(P)H-quinone oxidoreductase subunit O</fullName>
        <ecNumber evidence="8">7.1.1.-</ecNumber>
    </recommendedName>
    <alternativeName>
        <fullName evidence="8">NAD(P)H dehydrogenase I subunit O</fullName>
        <shortName evidence="8">NDH-1 subunit O</shortName>
        <shortName evidence="8">NDH-O</shortName>
    </alternativeName>
</protein>
<keyword evidence="5 8" id="KW-1278">Translocase</keyword>
<keyword evidence="6 8" id="KW-0520">NAD</keyword>
<evidence type="ECO:0000256" key="2">
    <source>
        <dbReference type="ARBA" id="ARBA00022719"/>
    </source>
</evidence>
<keyword evidence="7 8" id="KW-0472">Membrane</keyword>
<dbReference type="EC" id="7.1.1.-" evidence="8"/>
<name>U5QKM5_GLOK1</name>
<dbReference type="EMBL" id="CP003587">
    <property type="protein sequence ID" value="AGY59532.1"/>
    <property type="molecule type" value="Genomic_DNA"/>
</dbReference>
<dbReference type="GO" id="GO:0048038">
    <property type="term" value="F:quinone binding"/>
    <property type="evidence" value="ECO:0007669"/>
    <property type="project" value="UniProtKB-KW"/>
</dbReference>
<evidence type="ECO:0000256" key="4">
    <source>
        <dbReference type="ARBA" id="ARBA00022957"/>
    </source>
</evidence>
<keyword evidence="8" id="KW-0997">Cell inner membrane</keyword>
<accession>U5QKM5</accession>
<organism evidence="9 10">
    <name type="scientific">Gloeobacter kilaueensis (strain ATCC BAA-2537 / CCAP 1431/1 / ULC 316 / JS1)</name>
    <dbReference type="NCBI Taxonomy" id="1183438"/>
    <lineage>
        <taxon>Bacteria</taxon>
        <taxon>Bacillati</taxon>
        <taxon>Cyanobacteriota</taxon>
        <taxon>Cyanophyceae</taxon>
        <taxon>Gloeobacterales</taxon>
        <taxon>Gloeobacteraceae</taxon>
        <taxon>Gloeobacter</taxon>
    </lineage>
</organism>
<evidence type="ECO:0000256" key="6">
    <source>
        <dbReference type="ARBA" id="ARBA00023027"/>
    </source>
</evidence>
<keyword evidence="2 8" id="KW-0874">Quinone</keyword>
<evidence type="ECO:0000256" key="7">
    <source>
        <dbReference type="ARBA" id="ARBA00023136"/>
    </source>
</evidence>
<evidence type="ECO:0000313" key="9">
    <source>
        <dbReference type="EMBL" id="AGY59532.1"/>
    </source>
</evidence>
<gene>
    <name evidence="8" type="primary">ndhO</name>
    <name evidence="9" type="ORF">GKIL_3286</name>
</gene>
<dbReference type="InterPro" id="IPR020905">
    <property type="entry name" value="NdhO"/>
</dbReference>
<evidence type="ECO:0000313" key="10">
    <source>
        <dbReference type="Proteomes" id="UP000017396"/>
    </source>
</evidence>
<dbReference type="GO" id="GO:0005886">
    <property type="term" value="C:plasma membrane"/>
    <property type="evidence" value="ECO:0007669"/>
    <property type="project" value="UniProtKB-SubCell"/>
</dbReference>
<dbReference type="GO" id="GO:0016655">
    <property type="term" value="F:oxidoreductase activity, acting on NAD(P)H, quinone or similar compound as acceptor"/>
    <property type="evidence" value="ECO:0007669"/>
    <property type="project" value="UniProtKB-UniRule"/>
</dbReference>
<evidence type="ECO:0000256" key="5">
    <source>
        <dbReference type="ARBA" id="ARBA00022967"/>
    </source>
</evidence>